<organism evidence="2">
    <name type="scientific">mine drainage metagenome</name>
    <dbReference type="NCBI Taxonomy" id="410659"/>
    <lineage>
        <taxon>unclassified sequences</taxon>
        <taxon>metagenomes</taxon>
        <taxon>ecological metagenomes</taxon>
    </lineage>
</organism>
<accession>E6PM04</accession>
<sequence length="93" mass="10454">MLRRATILGALIFIALGLVGLLLHKPGLDQLLLIGVIVLLAVVLERWRYTRQAEPEHGPWEVTDERFVDPGSGKIIIVLCNPKTGERRYVAER</sequence>
<protein>
    <submittedName>
        <fullName evidence="2">Uncharacterized protein</fullName>
    </submittedName>
</protein>
<keyword evidence="1" id="KW-0472">Membrane</keyword>
<feature type="transmembrane region" description="Helical" evidence="1">
    <location>
        <begin position="7"/>
        <end position="24"/>
    </location>
</feature>
<proteinExistence type="predicted"/>
<evidence type="ECO:0000313" key="2">
    <source>
        <dbReference type="EMBL" id="CBH95956.1"/>
    </source>
</evidence>
<reference evidence="2" key="1">
    <citation type="submission" date="2009-10" db="EMBL/GenBank/DDBJ databases">
        <title>Diversity of trophic interactions inside an arsenic-rich microbial ecosystem.</title>
        <authorList>
            <person name="Bertin P.N."/>
            <person name="Heinrich-Salmeron A."/>
            <person name="Pelletier E."/>
            <person name="Goulhen-Chollet F."/>
            <person name="Arsene-Ploetze F."/>
            <person name="Gallien S."/>
            <person name="Calteau A."/>
            <person name="Vallenet D."/>
            <person name="Casiot C."/>
            <person name="Chane-Woon-Ming B."/>
            <person name="Giloteaux L."/>
            <person name="Barakat M."/>
            <person name="Bonnefoy V."/>
            <person name="Bruneel O."/>
            <person name="Chandler M."/>
            <person name="Cleiss J."/>
            <person name="Duran R."/>
            <person name="Elbaz-Poulichet F."/>
            <person name="Fonknechten N."/>
            <person name="Lauga B."/>
            <person name="Mornico D."/>
            <person name="Ortet P."/>
            <person name="Schaeffer C."/>
            <person name="Siguier P."/>
            <person name="Alexander Thil Smith A."/>
            <person name="Van Dorsselaer A."/>
            <person name="Weissenbach J."/>
            <person name="Medigue C."/>
            <person name="Le Paslier D."/>
        </authorList>
    </citation>
    <scope>NUCLEOTIDE SEQUENCE</scope>
</reference>
<dbReference type="EMBL" id="CABM01000016">
    <property type="protein sequence ID" value="CBH95956.1"/>
    <property type="molecule type" value="Genomic_DNA"/>
</dbReference>
<comment type="caution">
    <text evidence="2">The sequence shown here is derived from an EMBL/GenBank/DDBJ whole genome shotgun (WGS) entry which is preliminary data.</text>
</comment>
<keyword evidence="1" id="KW-1133">Transmembrane helix</keyword>
<feature type="transmembrane region" description="Helical" evidence="1">
    <location>
        <begin position="30"/>
        <end position="47"/>
    </location>
</feature>
<keyword evidence="1" id="KW-0812">Transmembrane</keyword>
<dbReference type="AlphaFoldDB" id="E6PM04"/>
<gene>
    <name evidence="2" type="ORF">CARN2_0944</name>
</gene>
<name>E6PM04_9ZZZZ</name>
<evidence type="ECO:0000256" key="1">
    <source>
        <dbReference type="SAM" id="Phobius"/>
    </source>
</evidence>